<dbReference type="OMA" id="WRDNCVN"/>
<evidence type="ECO:0000313" key="8">
    <source>
        <dbReference type="Proteomes" id="UP000001070"/>
    </source>
</evidence>
<reference evidence="7 8" key="1">
    <citation type="journal article" date="2007" name="Nature">
        <title>Evolution of genes and genomes on the Drosophila phylogeny.</title>
        <authorList>
            <consortium name="Drosophila 12 Genomes Consortium"/>
            <person name="Clark A.G."/>
            <person name="Eisen M.B."/>
            <person name="Smith D.R."/>
            <person name="Bergman C.M."/>
            <person name="Oliver B."/>
            <person name="Markow T.A."/>
            <person name="Kaufman T.C."/>
            <person name="Kellis M."/>
            <person name="Gelbart W."/>
            <person name="Iyer V.N."/>
            <person name="Pollard D.A."/>
            <person name="Sackton T.B."/>
            <person name="Larracuente A.M."/>
            <person name="Singh N.D."/>
            <person name="Abad J.P."/>
            <person name="Abt D.N."/>
            <person name="Adryan B."/>
            <person name="Aguade M."/>
            <person name="Akashi H."/>
            <person name="Anderson W.W."/>
            <person name="Aquadro C.F."/>
            <person name="Ardell D.H."/>
            <person name="Arguello R."/>
            <person name="Artieri C.G."/>
            <person name="Barbash D.A."/>
            <person name="Barker D."/>
            <person name="Barsanti P."/>
            <person name="Batterham P."/>
            <person name="Batzoglou S."/>
            <person name="Begun D."/>
            <person name="Bhutkar A."/>
            <person name="Blanco E."/>
            <person name="Bosak S.A."/>
            <person name="Bradley R.K."/>
            <person name="Brand A.D."/>
            <person name="Brent M.R."/>
            <person name="Brooks A.N."/>
            <person name="Brown R.H."/>
            <person name="Butlin R.K."/>
            <person name="Caggese C."/>
            <person name="Calvi B.R."/>
            <person name="Bernardo de Carvalho A."/>
            <person name="Caspi A."/>
            <person name="Castrezana S."/>
            <person name="Celniker S.E."/>
            <person name="Chang J.L."/>
            <person name="Chapple C."/>
            <person name="Chatterji S."/>
            <person name="Chinwalla A."/>
            <person name="Civetta A."/>
            <person name="Clifton S.W."/>
            <person name="Comeron J.M."/>
            <person name="Costello J.C."/>
            <person name="Coyne J.A."/>
            <person name="Daub J."/>
            <person name="David R.G."/>
            <person name="Delcher A.L."/>
            <person name="Delehaunty K."/>
            <person name="Do C.B."/>
            <person name="Ebling H."/>
            <person name="Edwards K."/>
            <person name="Eickbush T."/>
            <person name="Evans J.D."/>
            <person name="Filipski A."/>
            <person name="Findeiss S."/>
            <person name="Freyhult E."/>
            <person name="Fulton L."/>
            <person name="Fulton R."/>
            <person name="Garcia A.C."/>
            <person name="Gardiner A."/>
            <person name="Garfield D.A."/>
            <person name="Garvin B.E."/>
            <person name="Gibson G."/>
            <person name="Gilbert D."/>
            <person name="Gnerre S."/>
            <person name="Godfrey J."/>
            <person name="Good R."/>
            <person name="Gotea V."/>
            <person name="Gravely B."/>
            <person name="Greenberg A.J."/>
            <person name="Griffiths-Jones S."/>
            <person name="Gross S."/>
            <person name="Guigo R."/>
            <person name="Gustafson E.A."/>
            <person name="Haerty W."/>
            <person name="Hahn M.W."/>
            <person name="Halligan D.L."/>
            <person name="Halpern A.L."/>
            <person name="Halter G.M."/>
            <person name="Han M.V."/>
            <person name="Heger A."/>
            <person name="Hillier L."/>
            <person name="Hinrichs A.S."/>
            <person name="Holmes I."/>
            <person name="Hoskins R.A."/>
            <person name="Hubisz M.J."/>
            <person name="Hultmark D."/>
            <person name="Huntley M.A."/>
            <person name="Jaffe D.B."/>
            <person name="Jagadeeshan S."/>
            <person name="Jeck W.R."/>
            <person name="Johnson J."/>
            <person name="Jones C.D."/>
            <person name="Jordan W.C."/>
            <person name="Karpen G.H."/>
            <person name="Kataoka E."/>
            <person name="Keightley P.D."/>
            <person name="Kheradpour P."/>
            <person name="Kirkness E.F."/>
            <person name="Koerich L.B."/>
            <person name="Kristiansen K."/>
            <person name="Kudrna D."/>
            <person name="Kulathinal R.J."/>
            <person name="Kumar S."/>
            <person name="Kwok R."/>
            <person name="Lander E."/>
            <person name="Langley C.H."/>
            <person name="Lapoint R."/>
            <person name="Lazzaro B.P."/>
            <person name="Lee S.J."/>
            <person name="Levesque L."/>
            <person name="Li R."/>
            <person name="Lin C.F."/>
            <person name="Lin M.F."/>
            <person name="Lindblad-Toh K."/>
            <person name="Llopart A."/>
            <person name="Long M."/>
            <person name="Low L."/>
            <person name="Lozovsky E."/>
            <person name="Lu J."/>
            <person name="Luo M."/>
            <person name="Machado C.A."/>
            <person name="Makalowski W."/>
            <person name="Marzo M."/>
            <person name="Matsuda M."/>
            <person name="Matzkin L."/>
            <person name="McAllister B."/>
            <person name="McBride C.S."/>
            <person name="McKernan B."/>
            <person name="McKernan K."/>
            <person name="Mendez-Lago M."/>
            <person name="Minx P."/>
            <person name="Mollenhauer M.U."/>
            <person name="Montooth K."/>
            <person name="Mount S.M."/>
            <person name="Mu X."/>
            <person name="Myers E."/>
            <person name="Negre B."/>
            <person name="Newfeld S."/>
            <person name="Nielsen R."/>
            <person name="Noor M.A."/>
            <person name="O'Grady P."/>
            <person name="Pachter L."/>
            <person name="Papaceit M."/>
            <person name="Parisi M.J."/>
            <person name="Parisi M."/>
            <person name="Parts L."/>
            <person name="Pedersen J.S."/>
            <person name="Pesole G."/>
            <person name="Phillippy A.M."/>
            <person name="Ponting C.P."/>
            <person name="Pop M."/>
            <person name="Porcelli D."/>
            <person name="Powell J.R."/>
            <person name="Prohaska S."/>
            <person name="Pruitt K."/>
            <person name="Puig M."/>
            <person name="Quesneville H."/>
            <person name="Ram K.R."/>
            <person name="Rand D."/>
            <person name="Rasmussen M.D."/>
            <person name="Reed L.K."/>
            <person name="Reenan R."/>
            <person name="Reily A."/>
            <person name="Remington K.A."/>
            <person name="Rieger T.T."/>
            <person name="Ritchie M.G."/>
            <person name="Robin C."/>
            <person name="Rogers Y.H."/>
            <person name="Rohde C."/>
            <person name="Rozas J."/>
            <person name="Rubenfield M.J."/>
            <person name="Ruiz A."/>
            <person name="Russo S."/>
            <person name="Salzberg S.L."/>
            <person name="Sanchez-Gracia A."/>
            <person name="Saranga D.J."/>
            <person name="Sato H."/>
            <person name="Schaeffer S.W."/>
            <person name="Schatz M.C."/>
            <person name="Schlenke T."/>
            <person name="Schwartz R."/>
            <person name="Segarra C."/>
            <person name="Singh R.S."/>
            <person name="Sirot L."/>
            <person name="Sirota M."/>
            <person name="Sisneros N.B."/>
            <person name="Smith C.D."/>
            <person name="Smith T.F."/>
            <person name="Spieth J."/>
            <person name="Stage D.E."/>
            <person name="Stark A."/>
            <person name="Stephan W."/>
            <person name="Strausberg R.L."/>
            <person name="Strempel S."/>
            <person name="Sturgill D."/>
            <person name="Sutton G."/>
            <person name="Sutton G.G."/>
            <person name="Tao W."/>
            <person name="Teichmann S."/>
            <person name="Tobari Y.N."/>
            <person name="Tomimura Y."/>
            <person name="Tsolas J.M."/>
            <person name="Valente V.L."/>
            <person name="Venter E."/>
            <person name="Venter J.C."/>
            <person name="Vicario S."/>
            <person name="Vieira F.G."/>
            <person name="Vilella A.J."/>
            <person name="Villasante A."/>
            <person name="Walenz B."/>
            <person name="Wang J."/>
            <person name="Wasserman M."/>
            <person name="Watts T."/>
            <person name="Wilson D."/>
            <person name="Wilson R.K."/>
            <person name="Wing R.A."/>
            <person name="Wolfner M.F."/>
            <person name="Wong A."/>
            <person name="Wong G.K."/>
            <person name="Wu C.I."/>
            <person name="Wu G."/>
            <person name="Yamamoto D."/>
            <person name="Yang H.P."/>
            <person name="Yang S.P."/>
            <person name="Yorke J.A."/>
            <person name="Yoshida K."/>
            <person name="Zdobnov E."/>
            <person name="Zhang P."/>
            <person name="Zhang Y."/>
            <person name="Zimin A.V."/>
            <person name="Baldwin J."/>
            <person name="Abdouelleil A."/>
            <person name="Abdulkadir J."/>
            <person name="Abebe A."/>
            <person name="Abera B."/>
            <person name="Abreu J."/>
            <person name="Acer S.C."/>
            <person name="Aftuck L."/>
            <person name="Alexander A."/>
            <person name="An P."/>
            <person name="Anderson E."/>
            <person name="Anderson S."/>
            <person name="Arachi H."/>
            <person name="Azer M."/>
            <person name="Bachantsang P."/>
            <person name="Barry A."/>
            <person name="Bayul T."/>
            <person name="Berlin A."/>
            <person name="Bessette D."/>
            <person name="Bloom T."/>
            <person name="Blye J."/>
            <person name="Boguslavskiy L."/>
            <person name="Bonnet C."/>
            <person name="Boukhgalter B."/>
            <person name="Bourzgui I."/>
            <person name="Brown A."/>
            <person name="Cahill P."/>
            <person name="Channer S."/>
            <person name="Cheshatsang Y."/>
            <person name="Chuda L."/>
            <person name="Citroen M."/>
            <person name="Collymore A."/>
            <person name="Cooke P."/>
            <person name="Costello M."/>
            <person name="D'Aco K."/>
            <person name="Daza R."/>
            <person name="De Haan G."/>
            <person name="DeGray S."/>
            <person name="DeMaso C."/>
            <person name="Dhargay N."/>
            <person name="Dooley K."/>
            <person name="Dooley E."/>
            <person name="Doricent M."/>
            <person name="Dorje P."/>
            <person name="Dorjee K."/>
            <person name="Dupes A."/>
            <person name="Elong R."/>
            <person name="Falk J."/>
            <person name="Farina A."/>
            <person name="Faro S."/>
            <person name="Ferguson D."/>
            <person name="Fisher S."/>
            <person name="Foley C.D."/>
            <person name="Franke A."/>
            <person name="Friedrich D."/>
            <person name="Gadbois L."/>
            <person name="Gearin G."/>
            <person name="Gearin C.R."/>
            <person name="Giannoukos G."/>
            <person name="Goode T."/>
            <person name="Graham J."/>
            <person name="Grandbois E."/>
            <person name="Grewal S."/>
            <person name="Gyaltsen K."/>
            <person name="Hafez N."/>
            <person name="Hagos B."/>
            <person name="Hall J."/>
            <person name="Henson C."/>
            <person name="Hollinger A."/>
            <person name="Honan T."/>
            <person name="Huard M.D."/>
            <person name="Hughes L."/>
            <person name="Hurhula B."/>
            <person name="Husby M.E."/>
            <person name="Kamat A."/>
            <person name="Kanga B."/>
            <person name="Kashin S."/>
            <person name="Khazanovich D."/>
            <person name="Kisner P."/>
            <person name="Lance K."/>
            <person name="Lara M."/>
            <person name="Lee W."/>
            <person name="Lennon N."/>
            <person name="Letendre F."/>
            <person name="LeVine R."/>
            <person name="Lipovsky A."/>
            <person name="Liu X."/>
            <person name="Liu J."/>
            <person name="Liu S."/>
            <person name="Lokyitsang T."/>
            <person name="Lokyitsang Y."/>
            <person name="Lubonja R."/>
            <person name="Lui A."/>
            <person name="MacDonald P."/>
            <person name="Magnisalis V."/>
            <person name="Maru K."/>
            <person name="Matthews C."/>
            <person name="McCusker W."/>
            <person name="McDonough S."/>
            <person name="Mehta T."/>
            <person name="Meldrim J."/>
            <person name="Meneus L."/>
            <person name="Mihai O."/>
            <person name="Mihalev A."/>
            <person name="Mihova T."/>
            <person name="Mittelman R."/>
            <person name="Mlenga V."/>
            <person name="Montmayeur A."/>
            <person name="Mulrain L."/>
            <person name="Navidi A."/>
            <person name="Naylor J."/>
            <person name="Negash T."/>
            <person name="Nguyen T."/>
            <person name="Nguyen N."/>
            <person name="Nicol R."/>
            <person name="Norbu C."/>
            <person name="Norbu N."/>
            <person name="Novod N."/>
            <person name="O'Neill B."/>
            <person name="Osman S."/>
            <person name="Markiewicz E."/>
            <person name="Oyono O.L."/>
            <person name="Patti C."/>
            <person name="Phunkhang P."/>
            <person name="Pierre F."/>
            <person name="Priest M."/>
            <person name="Raghuraman S."/>
            <person name="Rege F."/>
            <person name="Reyes R."/>
            <person name="Rise C."/>
            <person name="Rogov P."/>
            <person name="Ross K."/>
            <person name="Ryan E."/>
            <person name="Settipalli S."/>
            <person name="Shea T."/>
            <person name="Sherpa N."/>
            <person name="Shi L."/>
            <person name="Shih D."/>
            <person name="Sparrow T."/>
            <person name="Spaulding J."/>
            <person name="Stalker J."/>
            <person name="Stange-Thomann N."/>
            <person name="Stavropoulos S."/>
            <person name="Stone C."/>
            <person name="Strader C."/>
            <person name="Tesfaye S."/>
            <person name="Thomson T."/>
            <person name="Thoulutsang Y."/>
            <person name="Thoulutsang D."/>
            <person name="Topham K."/>
            <person name="Topping I."/>
            <person name="Tsamla T."/>
            <person name="Vassiliev H."/>
            <person name="Vo A."/>
            <person name="Wangchuk T."/>
            <person name="Wangdi T."/>
            <person name="Weiand M."/>
            <person name="Wilkinson J."/>
            <person name="Wilson A."/>
            <person name="Yadav S."/>
            <person name="Young G."/>
            <person name="Yu Q."/>
            <person name="Zembek L."/>
            <person name="Zhong D."/>
            <person name="Zimmer A."/>
            <person name="Zwirko Z."/>
            <person name="Jaffe D.B."/>
            <person name="Alvarez P."/>
            <person name="Brockman W."/>
            <person name="Butler J."/>
            <person name="Chin C."/>
            <person name="Gnerre S."/>
            <person name="Grabherr M."/>
            <person name="Kleber M."/>
            <person name="Mauceli E."/>
            <person name="MacCallum I."/>
        </authorList>
    </citation>
    <scope>NUCLEOTIDE SEQUENCE [LARGE SCALE GENOMIC DNA]</scope>
    <source>
        <strain evidence="8">Tucson 15287-2541.00</strain>
    </source>
</reference>
<dbReference type="InParanoid" id="B4JJE4"/>
<evidence type="ECO:0000313" key="7">
    <source>
        <dbReference type="EMBL" id="EDV99696.1"/>
    </source>
</evidence>
<dbReference type="eggNOG" id="KOG2402">
    <property type="taxonomic scope" value="Eukaryota"/>
</dbReference>
<dbReference type="AlphaFoldDB" id="B4JJE4"/>
<feature type="region of interest" description="Disordered" evidence="5">
    <location>
        <begin position="1"/>
        <end position="46"/>
    </location>
</feature>
<dbReference type="OrthoDB" id="166375at2759"/>
<evidence type="ECO:0000256" key="1">
    <source>
        <dbReference type="ARBA" id="ARBA00004123"/>
    </source>
</evidence>
<evidence type="ECO:0000256" key="3">
    <source>
        <dbReference type="ARBA" id="ARBA00023163"/>
    </source>
</evidence>
<dbReference type="PANTHER" id="PTHR13115:SF8">
    <property type="entry name" value="RNA POLYMERASE-ASSOCIATED PROTEIN RTF1 HOMOLOG"/>
    <property type="match status" value="1"/>
</dbReference>
<dbReference type="SMR" id="B4JJE4"/>
<feature type="region of interest" description="Disordered" evidence="5">
    <location>
        <begin position="273"/>
        <end position="295"/>
    </location>
</feature>
<dbReference type="STRING" id="7222.B4JJE4"/>
<organism evidence="8">
    <name type="scientific">Drosophila grimshawi</name>
    <name type="common">Hawaiian fruit fly</name>
    <name type="synonym">Idiomyia grimshawi</name>
    <dbReference type="NCBI Taxonomy" id="7222"/>
    <lineage>
        <taxon>Eukaryota</taxon>
        <taxon>Metazoa</taxon>
        <taxon>Ecdysozoa</taxon>
        <taxon>Arthropoda</taxon>
        <taxon>Hexapoda</taxon>
        <taxon>Insecta</taxon>
        <taxon>Pterygota</taxon>
        <taxon>Neoptera</taxon>
        <taxon>Endopterygota</taxon>
        <taxon>Diptera</taxon>
        <taxon>Brachycera</taxon>
        <taxon>Muscomorpha</taxon>
        <taxon>Ephydroidea</taxon>
        <taxon>Drosophilidae</taxon>
        <taxon>Drosophila</taxon>
        <taxon>Hawaiian Drosophila</taxon>
    </lineage>
</organism>
<dbReference type="InterPro" id="IPR036128">
    <property type="entry name" value="Plus3-like_sf"/>
</dbReference>
<feature type="domain" description="Plus3" evidence="6">
    <location>
        <begin position="92"/>
        <end position="224"/>
    </location>
</feature>
<evidence type="ECO:0000256" key="5">
    <source>
        <dbReference type="SAM" id="MobiDB-lite"/>
    </source>
</evidence>
<proteinExistence type="predicted"/>
<protein>
    <submittedName>
        <fullName evidence="7">GH12472</fullName>
    </submittedName>
</protein>
<dbReference type="PhylomeDB" id="B4JJE4"/>
<dbReference type="SUPFAM" id="SSF159042">
    <property type="entry name" value="Plus3-like"/>
    <property type="match status" value="1"/>
</dbReference>
<dbReference type="SMART" id="SM00719">
    <property type="entry name" value="Plus3"/>
    <property type="match status" value="1"/>
</dbReference>
<accession>B4JJE4</accession>
<dbReference type="PROSITE" id="PS51360">
    <property type="entry name" value="PLUS3"/>
    <property type="match status" value="1"/>
</dbReference>
<keyword evidence="8" id="KW-1185">Reference proteome</keyword>
<keyword evidence="2" id="KW-0805">Transcription regulation</keyword>
<name>B4JJE4_DROGR</name>
<dbReference type="PANTHER" id="PTHR13115">
    <property type="entry name" value="RNA POLYMERASE-ASSOCIATED PROTEIN RTF1 HOMOLOG"/>
    <property type="match status" value="1"/>
</dbReference>
<dbReference type="Gene3D" id="3.90.70.200">
    <property type="entry name" value="Plus-3 domain"/>
    <property type="match status" value="1"/>
</dbReference>
<evidence type="ECO:0000256" key="4">
    <source>
        <dbReference type="ARBA" id="ARBA00023242"/>
    </source>
</evidence>
<sequence>MSKANRRQGHSSNLKSSLPRSDRMDFDLPQFMQPLSRKVPPNEPQLRRRPKWEIVRELRHLRAQGSSDDNDADDKMATLGILGTLTTSGQPVQTLDQLDALRLTRHRIEQLLHSSSRFDQAVQSCFVRVNINGANVPPEHRMAQIFNVAELPLGYYVGKTATNIVLHLRYENLCVSHELNDISNMAFTREEFDFWHDNCICQGIDWPTMELVARKKIELYNAFNSELKIGSMLRQKALLGFSMPMRPVPKGELLQRLGGGVYPWKLQRPAKEGEEAAAAAAAGAQTDKLEQGEHP</sequence>
<dbReference type="GO" id="GO:1990269">
    <property type="term" value="F:RNA polymerase II C-terminal domain phosphoserine binding"/>
    <property type="evidence" value="ECO:0007669"/>
    <property type="project" value="TreeGrafter"/>
</dbReference>
<dbReference type="KEGG" id="dgr:6564846"/>
<dbReference type="InterPro" id="IPR004343">
    <property type="entry name" value="Plus-3_dom"/>
</dbReference>
<dbReference type="HOGENOM" id="CLU_064812_0_0_1"/>
<evidence type="ECO:0000256" key="2">
    <source>
        <dbReference type="ARBA" id="ARBA00023015"/>
    </source>
</evidence>
<dbReference type="Pfam" id="PF03126">
    <property type="entry name" value="Plus-3"/>
    <property type="match status" value="1"/>
</dbReference>
<comment type="subcellular location">
    <subcellularLocation>
        <location evidence="1">Nucleus</location>
    </subcellularLocation>
</comment>
<keyword evidence="3" id="KW-0804">Transcription</keyword>
<feature type="compositionally biased region" description="Polar residues" evidence="5">
    <location>
        <begin position="10"/>
        <end position="19"/>
    </location>
</feature>
<dbReference type="GO" id="GO:0016593">
    <property type="term" value="C:Cdc73/Paf1 complex"/>
    <property type="evidence" value="ECO:0007669"/>
    <property type="project" value="TreeGrafter"/>
</dbReference>
<dbReference type="Proteomes" id="UP000001070">
    <property type="component" value="Unassembled WGS sequence"/>
</dbReference>
<dbReference type="EMBL" id="CH916370">
    <property type="protein sequence ID" value="EDV99696.1"/>
    <property type="molecule type" value="Genomic_DNA"/>
</dbReference>
<dbReference type="GO" id="GO:0003677">
    <property type="term" value="F:DNA binding"/>
    <property type="evidence" value="ECO:0007669"/>
    <property type="project" value="InterPro"/>
</dbReference>
<evidence type="ECO:0000259" key="6">
    <source>
        <dbReference type="PROSITE" id="PS51360"/>
    </source>
</evidence>
<gene>
    <name evidence="7" type="primary">Dgri\GH12472</name>
    <name evidence="7" type="ORF">Dgri_GH12472</name>
</gene>
<keyword evidence="4" id="KW-0539">Nucleus</keyword>